<dbReference type="Gene3D" id="1.20.1290.10">
    <property type="entry name" value="AhpD-like"/>
    <property type="match status" value="1"/>
</dbReference>
<name>A0A2T5AXQ3_MYCDI</name>
<gene>
    <name evidence="1" type="ORF">C7449_109110</name>
</gene>
<dbReference type="InterPro" id="IPR029032">
    <property type="entry name" value="AhpD-like"/>
</dbReference>
<dbReference type="Proteomes" id="UP000241247">
    <property type="component" value="Unassembled WGS sequence"/>
</dbReference>
<dbReference type="SUPFAM" id="SSF69118">
    <property type="entry name" value="AhpD-like"/>
    <property type="match status" value="1"/>
</dbReference>
<evidence type="ECO:0000313" key="2">
    <source>
        <dbReference type="Proteomes" id="UP000241247"/>
    </source>
</evidence>
<evidence type="ECO:0000313" key="1">
    <source>
        <dbReference type="EMBL" id="PTM91506.1"/>
    </source>
</evidence>
<organism evidence="1 2">
    <name type="scientific">Mycoplana dimorpha</name>
    <dbReference type="NCBI Taxonomy" id="28320"/>
    <lineage>
        <taxon>Bacteria</taxon>
        <taxon>Pseudomonadati</taxon>
        <taxon>Pseudomonadota</taxon>
        <taxon>Alphaproteobacteria</taxon>
        <taxon>Hyphomicrobiales</taxon>
        <taxon>Rhizobiaceae</taxon>
        <taxon>Mycoplana</taxon>
    </lineage>
</organism>
<dbReference type="OrthoDB" id="5077630at2"/>
<proteinExistence type="predicted"/>
<sequence length="166" mass="17778">MAENDDVIARIVGIEPGSALAEVVAGRADVMALTQQTHDGALMPETPGGLSHAERAALACRIAKINNDSEFEAHFETLLDKADASGDAARFADIWFDGGGDIRLKALMRHVDLVAHAPKDATRHDIELLREAGIAEADIVRLAELIAFVSYQIRVAAGLRLMRGLA</sequence>
<dbReference type="RefSeq" id="WP_108004569.1">
    <property type="nucleotide sequence ID" value="NZ_JBHEEX010000012.1"/>
</dbReference>
<reference evidence="1 2" key="1">
    <citation type="submission" date="2018-04" db="EMBL/GenBank/DDBJ databases">
        <title>Genomic Encyclopedia of Type Strains, Phase IV (KMG-IV): sequencing the most valuable type-strain genomes for metagenomic binning, comparative biology and taxonomic classification.</title>
        <authorList>
            <person name="Goeker M."/>
        </authorList>
    </citation>
    <scope>NUCLEOTIDE SEQUENCE [LARGE SCALE GENOMIC DNA]</scope>
    <source>
        <strain evidence="1 2">DSM 7138</strain>
    </source>
</reference>
<comment type="caution">
    <text evidence="1">The sequence shown here is derived from an EMBL/GenBank/DDBJ whole genome shotgun (WGS) entry which is preliminary data.</text>
</comment>
<accession>A0A2T5AXQ3</accession>
<keyword evidence="2" id="KW-1185">Reference proteome</keyword>
<dbReference type="AlphaFoldDB" id="A0A2T5AXQ3"/>
<protein>
    <submittedName>
        <fullName evidence="1">Uncharacterized protein YciW</fullName>
    </submittedName>
</protein>
<dbReference type="EMBL" id="PZZZ01000009">
    <property type="protein sequence ID" value="PTM91506.1"/>
    <property type="molecule type" value="Genomic_DNA"/>
</dbReference>